<evidence type="ECO:0000313" key="1">
    <source>
        <dbReference type="EMBL" id="UJO11748.1"/>
    </source>
</evidence>
<sequence length="70" mass="8007">MNLVLHSTAWLLGREDERKFLEPCKPFASSYTQWLSYTDLASVQQRSNIGAWFFRLQPSLATLAIAATMQ</sequence>
<keyword evidence="2" id="KW-1185">Reference proteome</keyword>
<name>A0A9Q8L6J5_PASFU</name>
<evidence type="ECO:0000313" key="2">
    <source>
        <dbReference type="Proteomes" id="UP000756132"/>
    </source>
</evidence>
<dbReference type="EMBL" id="CP090163">
    <property type="protein sequence ID" value="UJO11748.1"/>
    <property type="molecule type" value="Genomic_DNA"/>
</dbReference>
<protein>
    <submittedName>
        <fullName evidence="1">Uncharacterized protein</fullName>
    </submittedName>
</protein>
<reference evidence="1" key="1">
    <citation type="submission" date="2021-12" db="EMBL/GenBank/DDBJ databases">
        <authorList>
            <person name="Zaccaron A."/>
            <person name="Stergiopoulos I."/>
        </authorList>
    </citation>
    <scope>NUCLEOTIDE SEQUENCE</scope>
    <source>
        <strain evidence="1">Race5_Kim</strain>
    </source>
</reference>
<gene>
    <name evidence="1" type="ORF">CLAFUR5_01085</name>
</gene>
<dbReference type="Proteomes" id="UP000756132">
    <property type="component" value="Chromosome 1"/>
</dbReference>
<accession>A0A9Q8L6J5</accession>
<reference evidence="1" key="2">
    <citation type="journal article" date="2022" name="Microb. Genom.">
        <title>A chromosome-scale genome assembly of the tomato pathogen Cladosporium fulvum reveals a compartmentalized genome architecture and the presence of a dispensable chromosome.</title>
        <authorList>
            <person name="Zaccaron A.Z."/>
            <person name="Chen L.H."/>
            <person name="Samaras A."/>
            <person name="Stergiopoulos I."/>
        </authorList>
    </citation>
    <scope>NUCLEOTIDE SEQUENCE</scope>
    <source>
        <strain evidence="1">Race5_Kim</strain>
    </source>
</reference>
<dbReference type="AlphaFoldDB" id="A0A9Q8L6J5"/>
<proteinExistence type="predicted"/>
<dbReference type="KEGG" id="ffu:CLAFUR5_01085"/>
<organism evidence="1 2">
    <name type="scientific">Passalora fulva</name>
    <name type="common">Tomato leaf mold</name>
    <name type="synonym">Cladosporium fulvum</name>
    <dbReference type="NCBI Taxonomy" id="5499"/>
    <lineage>
        <taxon>Eukaryota</taxon>
        <taxon>Fungi</taxon>
        <taxon>Dikarya</taxon>
        <taxon>Ascomycota</taxon>
        <taxon>Pezizomycotina</taxon>
        <taxon>Dothideomycetes</taxon>
        <taxon>Dothideomycetidae</taxon>
        <taxon>Mycosphaerellales</taxon>
        <taxon>Mycosphaerellaceae</taxon>
        <taxon>Fulvia</taxon>
    </lineage>
</organism>
<dbReference type="RefSeq" id="XP_047756114.1">
    <property type="nucleotide sequence ID" value="XM_047900233.1"/>
</dbReference>
<dbReference type="GeneID" id="71980963"/>